<dbReference type="AlphaFoldDB" id="A0A5D5ANW3"/>
<dbReference type="Pfam" id="PF02738">
    <property type="entry name" value="MoCoBD_1"/>
    <property type="match status" value="1"/>
</dbReference>
<evidence type="ECO:0000256" key="2">
    <source>
        <dbReference type="ARBA" id="ARBA00023002"/>
    </source>
</evidence>
<dbReference type="RefSeq" id="WP_149080741.1">
    <property type="nucleotide sequence ID" value="NZ_VTAW01000006.1"/>
</dbReference>
<dbReference type="InterPro" id="IPR016208">
    <property type="entry name" value="Ald_Oxase/xanthine_DH-like"/>
</dbReference>
<feature type="compositionally biased region" description="Acidic residues" evidence="3">
    <location>
        <begin position="11"/>
        <end position="23"/>
    </location>
</feature>
<dbReference type="InterPro" id="IPR000674">
    <property type="entry name" value="Ald_Oxase/Xan_DH_a/b"/>
</dbReference>
<accession>A0A5D5ANW3</accession>
<reference evidence="5 6" key="1">
    <citation type="submission" date="2019-08" db="EMBL/GenBank/DDBJ databases">
        <title>Archaea genome.</title>
        <authorList>
            <person name="Kajale S."/>
            <person name="Shouche Y."/>
            <person name="Deshpande N."/>
            <person name="Sharma A."/>
        </authorList>
    </citation>
    <scope>NUCLEOTIDE SEQUENCE [LARGE SCALE GENOMIC DNA]</scope>
    <source>
        <strain evidence="5 6">ESP3B_9</strain>
    </source>
</reference>
<evidence type="ECO:0000256" key="3">
    <source>
        <dbReference type="SAM" id="MobiDB-lite"/>
    </source>
</evidence>
<dbReference type="Gene3D" id="3.90.1170.50">
    <property type="entry name" value="Aldehyde oxidase/xanthine dehydrogenase, a/b hammerhead"/>
    <property type="match status" value="1"/>
</dbReference>
<feature type="region of interest" description="Disordered" evidence="3">
    <location>
        <begin position="487"/>
        <end position="514"/>
    </location>
</feature>
<dbReference type="SUPFAM" id="SSF56003">
    <property type="entry name" value="Molybdenum cofactor-binding domain"/>
    <property type="match status" value="1"/>
</dbReference>
<evidence type="ECO:0000259" key="4">
    <source>
        <dbReference type="SMART" id="SM01008"/>
    </source>
</evidence>
<proteinExistence type="predicted"/>
<dbReference type="EMBL" id="VTAW01000006">
    <property type="protein sequence ID" value="TYT62724.1"/>
    <property type="molecule type" value="Genomic_DNA"/>
</dbReference>
<keyword evidence="2" id="KW-0560">Oxidoreductase</keyword>
<dbReference type="InterPro" id="IPR037165">
    <property type="entry name" value="AldOxase/xan_DH_Mopterin-bd_sf"/>
</dbReference>
<comment type="caution">
    <text evidence="5">The sequence shown here is derived from an EMBL/GenBank/DDBJ whole genome shotgun (WGS) entry which is preliminary data.</text>
</comment>
<feature type="compositionally biased region" description="Basic and acidic residues" evidence="3">
    <location>
        <begin position="494"/>
        <end position="514"/>
    </location>
</feature>
<dbReference type="Pfam" id="PF20256">
    <property type="entry name" value="MoCoBD_2"/>
    <property type="match status" value="1"/>
</dbReference>
<dbReference type="Gene3D" id="3.30.365.10">
    <property type="entry name" value="Aldehyde oxidase/xanthine dehydrogenase, molybdopterin binding domain"/>
    <property type="match status" value="4"/>
</dbReference>
<dbReference type="Proteomes" id="UP000324104">
    <property type="component" value="Unassembled WGS sequence"/>
</dbReference>
<dbReference type="GO" id="GO:0016491">
    <property type="term" value="F:oxidoreductase activity"/>
    <property type="evidence" value="ECO:0007669"/>
    <property type="project" value="UniProtKB-KW"/>
</dbReference>
<keyword evidence="1" id="KW-0500">Molybdenum</keyword>
<evidence type="ECO:0000313" key="5">
    <source>
        <dbReference type="EMBL" id="TYT62724.1"/>
    </source>
</evidence>
<protein>
    <submittedName>
        <fullName evidence="5">Xanthine dehydrogenase family protein</fullName>
    </submittedName>
</protein>
<dbReference type="SUPFAM" id="SSF54665">
    <property type="entry name" value="CO dehydrogenase molybdoprotein N-domain-like"/>
    <property type="match status" value="1"/>
</dbReference>
<name>A0A5D5ANW3_9EURY</name>
<dbReference type="GO" id="GO:0005506">
    <property type="term" value="F:iron ion binding"/>
    <property type="evidence" value="ECO:0007669"/>
    <property type="project" value="InterPro"/>
</dbReference>
<evidence type="ECO:0000256" key="1">
    <source>
        <dbReference type="ARBA" id="ARBA00022505"/>
    </source>
</evidence>
<dbReference type="PANTHER" id="PTHR11908:SF132">
    <property type="entry name" value="ALDEHYDE OXIDASE 1-RELATED"/>
    <property type="match status" value="1"/>
</dbReference>
<feature type="region of interest" description="Disordered" evidence="3">
    <location>
        <begin position="812"/>
        <end position="832"/>
    </location>
</feature>
<evidence type="ECO:0000313" key="6">
    <source>
        <dbReference type="Proteomes" id="UP000324104"/>
    </source>
</evidence>
<organism evidence="5 6">
    <name type="scientific">Natrialba swarupiae</name>
    <dbReference type="NCBI Taxonomy" id="2448032"/>
    <lineage>
        <taxon>Archaea</taxon>
        <taxon>Methanobacteriati</taxon>
        <taxon>Methanobacteriota</taxon>
        <taxon>Stenosarchaea group</taxon>
        <taxon>Halobacteria</taxon>
        <taxon>Halobacteriales</taxon>
        <taxon>Natrialbaceae</taxon>
        <taxon>Natrialba</taxon>
    </lineage>
</organism>
<dbReference type="InterPro" id="IPR008274">
    <property type="entry name" value="AldOxase/xan_DH_MoCoBD1"/>
</dbReference>
<dbReference type="InterPro" id="IPR036856">
    <property type="entry name" value="Ald_Oxase/Xan_DH_a/b_sf"/>
</dbReference>
<dbReference type="InterPro" id="IPR046867">
    <property type="entry name" value="AldOxase/xan_DH_MoCoBD2"/>
</dbReference>
<gene>
    <name evidence="5" type="ORF">FYC77_06740</name>
</gene>
<feature type="compositionally biased region" description="Basic residues" evidence="3">
    <location>
        <begin position="823"/>
        <end position="832"/>
    </location>
</feature>
<dbReference type="SMART" id="SM01008">
    <property type="entry name" value="Ald_Xan_dh_C"/>
    <property type="match status" value="1"/>
</dbReference>
<keyword evidence="6" id="KW-1185">Reference proteome</keyword>
<sequence length="832" mass="91406">MSTQQPTDAEPNVETDADAESESESFTGTGLPRVEDHRILTGEAEYIHDVTPESCLHMALVRSMHAHAEIVDIDTSEAEDHPECELVLTAEDVKEQYNPMPTGIPEVETDDGVEPLEEWSLAGDVARFVGEPVAAVFATNRYVAEDAADLIDVEYDTKEAVADGMAAREDEVVVHESVGTNVIDGERIEFGDPETTFEEADHVVEGEYSWGRISGVPLETAGVVATYDDETDSFDIDCNIQLHTLVDDTIYETLGYDADDVRVNVPADVGGSYGTKIAIHRYCCLAAMASKELDRPIKFVEDRIENLQGGDMHCSDREYRMRMAVDDDGTMCGLDVWFVDDFGAFPRYPVNQVLKPLSVVTNSYAIDDVVYEYELALTNKTSQTAYRGFGVDPHIYALEMIVDEAAREVGMDPTEFRRRNLIEPDQMPYTLPSKNIYDSGDYPATLERIQEIIDDERDGGLLDPEVVGAKREEGKYRGVQPSVIIEPGVSGSDWTDRQRSDREELEGRSREEVAELPEHLRAELRADGTVRASLATDSSGQGHQTLVSQLLADELEILPSDIEVDYLDSVDAPTEYGSAASRMAVMLSGATVGVAERLLENAEELAADHWGVSSDGVQYRDGSVERVDGDDSLSLADLADIDADRDERLTQVSYNYDHPATDHEEFDEAFRRKFPVYPTAAFGANAPIVEVDVETGEVDILKFYTVRDCGTMLNPMIVEGQAHGGIAQGVGAALLEEFGYEDDGQPQAITLFDYLLPSIENVPEIEMEHTVTPSPYTETGAKGVGEGGMIDAPASIATSINAALDPLEIDEPADRIPVAPDHLRKKVRDADQ</sequence>
<feature type="region of interest" description="Disordered" evidence="3">
    <location>
        <begin position="1"/>
        <end position="35"/>
    </location>
</feature>
<dbReference type="PANTHER" id="PTHR11908">
    <property type="entry name" value="XANTHINE DEHYDROGENASE"/>
    <property type="match status" value="1"/>
</dbReference>
<dbReference type="Pfam" id="PF01315">
    <property type="entry name" value="Ald_Xan_dh_C"/>
    <property type="match status" value="1"/>
</dbReference>
<feature type="domain" description="Aldehyde oxidase/xanthine dehydrogenase a/b hammerhead" evidence="4">
    <location>
        <begin position="41"/>
        <end position="159"/>
    </location>
</feature>